<dbReference type="GO" id="GO:0006879">
    <property type="term" value="P:intracellular iron ion homeostasis"/>
    <property type="evidence" value="ECO:0007669"/>
    <property type="project" value="TreeGrafter"/>
</dbReference>
<evidence type="ECO:0000256" key="7">
    <source>
        <dbReference type="ARBA" id="ARBA00023242"/>
    </source>
</evidence>
<name>A0A8H7IXJ3_9PLEO</name>
<dbReference type="GO" id="GO:0005507">
    <property type="term" value="F:copper ion binding"/>
    <property type="evidence" value="ECO:0007669"/>
    <property type="project" value="InterPro"/>
</dbReference>
<evidence type="ECO:0000313" key="10">
    <source>
        <dbReference type="EMBL" id="KAF9692953.1"/>
    </source>
</evidence>
<dbReference type="Pfam" id="PF00649">
    <property type="entry name" value="Copper-fist"/>
    <property type="match status" value="1"/>
</dbReference>
<dbReference type="Proteomes" id="UP000651452">
    <property type="component" value="Unassembled WGS sequence"/>
</dbReference>
<feature type="compositionally biased region" description="Low complexity" evidence="8">
    <location>
        <begin position="127"/>
        <end position="142"/>
    </location>
</feature>
<evidence type="ECO:0000256" key="5">
    <source>
        <dbReference type="ARBA" id="ARBA00023015"/>
    </source>
</evidence>
<evidence type="ECO:0000256" key="2">
    <source>
        <dbReference type="ARBA" id="ARBA00022723"/>
    </source>
</evidence>
<keyword evidence="6" id="KW-0804">Transcription</keyword>
<keyword evidence="4" id="KW-0186">Copper</keyword>
<keyword evidence="7" id="KW-0539">Nucleus</keyword>
<dbReference type="FunFam" id="3.90.430.10:FF:000001">
    <property type="entry name" value="Copper fist DNA-binding protein"/>
    <property type="match status" value="1"/>
</dbReference>
<protein>
    <recommendedName>
        <fullName evidence="9">Copper-fist domain-containing protein</fullName>
    </recommendedName>
</protein>
<proteinExistence type="predicted"/>
<evidence type="ECO:0000256" key="6">
    <source>
        <dbReference type="ARBA" id="ARBA00023163"/>
    </source>
</evidence>
<evidence type="ECO:0000256" key="8">
    <source>
        <dbReference type="SAM" id="MobiDB-lite"/>
    </source>
</evidence>
<dbReference type="InterPro" id="IPR051763">
    <property type="entry name" value="Copper_Homeo_Regul"/>
</dbReference>
<keyword evidence="11" id="KW-1185">Reference proteome</keyword>
<dbReference type="PANTHER" id="PTHR28088:SF9">
    <property type="entry name" value="TRANSCRIPTION FACTOR GRISEA, PUTATIVE (AFU_ORTHOLOGUE AFUA_1G13190)-RELATED"/>
    <property type="match status" value="1"/>
</dbReference>
<comment type="caution">
    <text evidence="10">The sequence shown here is derived from an EMBL/GenBank/DDBJ whole genome shotgun (WGS) entry which is preliminary data.</text>
</comment>
<keyword evidence="5" id="KW-0805">Transcription regulation</keyword>
<sequence>MWADINGEHKKVACGPCIRGHRSSKCDHRDRVLVEVRKPGRPLSSCPHPTGSCSCERIVINYTIPKTSECACPSERAQSVAVAGNSRISKPKRRSTAIHPTSLEKAIKASQDTETDTSSYNTPTERSASNEASPPSSASSTPRMLPTQNEEVSSCCKPKSASPPVVQAAGCCSSKVKQQSQPTPTTMSVPAPAPVKSCCAGKSQSSNASNAQNGVHNTGQHFQFQIHPLFRTPQYQNFQAQAQAPPAPPPFGFGAPIYNHAAAAYQQSMAMPMNGAMHGSLPHHANGHQIPQHNPEHNCHCGEGCSCFGCAAHPNNATMMEYVRLMAEFQYTGAFGGQQAPLYDMPTYPHHPGFGAEASTATNFTTLPQSYALPNPTHLPFQASLDATAMAGTPLSLSDSWRHPSVSSSSVSEPRYLDSATPTPTESQLKLEMAPQTAVPTASTPVADSPSGSNEEETPTLSPSSFFWNEMVLPGCNDATGTCQCGDGCECVGCLTHGGHNGIALGAPSMSEHEGFPSFTADAGLSLDMGDPATFLNFNSAS</sequence>
<dbReference type="EMBL" id="RZGK01000017">
    <property type="protein sequence ID" value="KAF9692953.1"/>
    <property type="molecule type" value="Genomic_DNA"/>
</dbReference>
<evidence type="ECO:0000313" key="11">
    <source>
        <dbReference type="Proteomes" id="UP000651452"/>
    </source>
</evidence>
<dbReference type="GO" id="GO:0000981">
    <property type="term" value="F:DNA-binding transcription factor activity, RNA polymerase II-specific"/>
    <property type="evidence" value="ECO:0007669"/>
    <property type="project" value="TreeGrafter"/>
</dbReference>
<evidence type="ECO:0000256" key="4">
    <source>
        <dbReference type="ARBA" id="ARBA00023008"/>
    </source>
</evidence>
<dbReference type="OrthoDB" id="5600085at2759"/>
<dbReference type="AlphaFoldDB" id="A0A8H7IXJ3"/>
<keyword evidence="3" id="KW-0862">Zinc</keyword>
<reference evidence="10" key="1">
    <citation type="submission" date="2018-12" db="EMBL/GenBank/DDBJ databases">
        <authorList>
            <person name="Syme R.A."/>
            <person name="Farfan-Caceres L."/>
            <person name="Lichtenzveig J."/>
        </authorList>
    </citation>
    <scope>NUCLEOTIDE SEQUENCE</scope>
    <source>
        <strain evidence="10">Al4</strain>
    </source>
</reference>
<dbReference type="GO" id="GO:0006878">
    <property type="term" value="P:intracellular copper ion homeostasis"/>
    <property type="evidence" value="ECO:0007669"/>
    <property type="project" value="TreeGrafter"/>
</dbReference>
<dbReference type="PROSITE" id="PS50073">
    <property type="entry name" value="COPPER_FIST_2"/>
    <property type="match status" value="1"/>
</dbReference>
<comment type="subcellular location">
    <subcellularLocation>
        <location evidence="1">Nucleus</location>
    </subcellularLocation>
</comment>
<dbReference type="PRINTS" id="PR00617">
    <property type="entry name" value="COPPERFIST"/>
</dbReference>
<dbReference type="GO" id="GO:0005634">
    <property type="term" value="C:nucleus"/>
    <property type="evidence" value="ECO:0007669"/>
    <property type="project" value="UniProtKB-SubCell"/>
</dbReference>
<feature type="region of interest" description="Disordered" evidence="8">
    <location>
        <begin position="81"/>
        <end position="159"/>
    </location>
</feature>
<dbReference type="GO" id="GO:0045944">
    <property type="term" value="P:positive regulation of transcription by RNA polymerase II"/>
    <property type="evidence" value="ECO:0007669"/>
    <property type="project" value="TreeGrafter"/>
</dbReference>
<evidence type="ECO:0000259" key="9">
    <source>
        <dbReference type="PROSITE" id="PS50073"/>
    </source>
</evidence>
<evidence type="ECO:0000256" key="1">
    <source>
        <dbReference type="ARBA" id="ARBA00004123"/>
    </source>
</evidence>
<dbReference type="SMART" id="SM00412">
    <property type="entry name" value="Cu_FIST"/>
    <property type="match status" value="1"/>
</dbReference>
<gene>
    <name evidence="10" type="ORF">EKO04_009199</name>
</gene>
<reference evidence="10" key="2">
    <citation type="submission" date="2020-09" db="EMBL/GenBank/DDBJ databases">
        <title>Reference genome assembly for Australian Ascochyta lentis isolate Al4.</title>
        <authorList>
            <person name="Lee R.C."/>
            <person name="Farfan-Caceres L.M."/>
            <person name="Debler J.W."/>
            <person name="Williams A.H."/>
            <person name="Henares B.M."/>
        </authorList>
    </citation>
    <scope>NUCLEOTIDE SEQUENCE</scope>
    <source>
        <strain evidence="10">Al4</strain>
    </source>
</reference>
<feature type="compositionally biased region" description="Polar residues" evidence="8">
    <location>
        <begin position="110"/>
        <end position="126"/>
    </location>
</feature>
<dbReference type="GO" id="GO:0000978">
    <property type="term" value="F:RNA polymerase II cis-regulatory region sequence-specific DNA binding"/>
    <property type="evidence" value="ECO:0007669"/>
    <property type="project" value="TreeGrafter"/>
</dbReference>
<dbReference type="SMART" id="SM01090">
    <property type="entry name" value="Copper-fist"/>
    <property type="match status" value="1"/>
</dbReference>
<dbReference type="InterPro" id="IPR001083">
    <property type="entry name" value="Cu_fist_DNA-bd_dom"/>
</dbReference>
<feature type="compositionally biased region" description="Polar residues" evidence="8">
    <location>
        <begin position="438"/>
        <end position="463"/>
    </location>
</feature>
<feature type="region of interest" description="Disordered" evidence="8">
    <location>
        <begin position="396"/>
        <end position="463"/>
    </location>
</feature>
<dbReference type="SUPFAM" id="SSF57879">
    <property type="entry name" value="Zinc domain conserved in yeast copper-regulated transcription factors"/>
    <property type="match status" value="1"/>
</dbReference>
<organism evidence="10 11">
    <name type="scientific">Ascochyta lentis</name>
    <dbReference type="NCBI Taxonomy" id="205686"/>
    <lineage>
        <taxon>Eukaryota</taxon>
        <taxon>Fungi</taxon>
        <taxon>Dikarya</taxon>
        <taxon>Ascomycota</taxon>
        <taxon>Pezizomycotina</taxon>
        <taxon>Dothideomycetes</taxon>
        <taxon>Pleosporomycetidae</taxon>
        <taxon>Pleosporales</taxon>
        <taxon>Pleosporineae</taxon>
        <taxon>Didymellaceae</taxon>
        <taxon>Ascochyta</taxon>
    </lineage>
</organism>
<feature type="domain" description="Copper-fist" evidence="9">
    <location>
        <begin position="11"/>
        <end position="43"/>
    </location>
</feature>
<accession>A0A8H7IXJ3</accession>
<evidence type="ECO:0000256" key="3">
    <source>
        <dbReference type="ARBA" id="ARBA00022833"/>
    </source>
</evidence>
<keyword evidence="2" id="KW-0479">Metal-binding</keyword>
<dbReference type="InterPro" id="IPR036395">
    <property type="entry name" value="Cu_fist_DNA-bd_dom_sf"/>
</dbReference>
<dbReference type="PANTHER" id="PTHR28088">
    <property type="entry name" value="TRANSCRIPTIONAL ACTIVATOR HAA1-RELATED"/>
    <property type="match status" value="1"/>
</dbReference>
<dbReference type="Gene3D" id="3.90.430.10">
    <property type="entry name" value="Copper fist DNA-binding domain"/>
    <property type="match status" value="1"/>
</dbReference>